<protein>
    <submittedName>
        <fullName evidence="1">Uncharacterized protein</fullName>
    </submittedName>
</protein>
<dbReference type="Proteomes" id="UP000285146">
    <property type="component" value="Unassembled WGS sequence"/>
</dbReference>
<sequence length="121" mass="13055">MGGSGAPKKQREIGSRDSVLNGNLRAVLGRVGIVRGQLGEAPDAHGLPIPRMRPSKWAQYEWLGDDNREKGFDGWQTRVLDARETIGDGDEVVASCCPAAVGEMPQSKFSKRVATMRSFGG</sequence>
<proteinExistence type="predicted"/>
<organism evidence="1 2">
    <name type="scientific">Cytospora leucostoma</name>
    <dbReference type="NCBI Taxonomy" id="1230097"/>
    <lineage>
        <taxon>Eukaryota</taxon>
        <taxon>Fungi</taxon>
        <taxon>Dikarya</taxon>
        <taxon>Ascomycota</taxon>
        <taxon>Pezizomycotina</taxon>
        <taxon>Sordariomycetes</taxon>
        <taxon>Sordariomycetidae</taxon>
        <taxon>Diaporthales</taxon>
        <taxon>Cytosporaceae</taxon>
        <taxon>Cytospora</taxon>
    </lineage>
</organism>
<keyword evidence="2" id="KW-1185">Reference proteome</keyword>
<evidence type="ECO:0000313" key="2">
    <source>
        <dbReference type="Proteomes" id="UP000285146"/>
    </source>
</evidence>
<evidence type="ECO:0000313" key="1">
    <source>
        <dbReference type="EMBL" id="ROW16179.1"/>
    </source>
</evidence>
<accession>A0A423XIK3</accession>
<name>A0A423XIK3_9PEZI</name>
<reference evidence="1 2" key="1">
    <citation type="submission" date="2015-09" db="EMBL/GenBank/DDBJ databases">
        <title>Host preference determinants of Valsa canker pathogens revealed by comparative genomics.</title>
        <authorList>
            <person name="Yin Z."/>
            <person name="Huang L."/>
        </authorList>
    </citation>
    <scope>NUCLEOTIDE SEQUENCE [LARGE SCALE GENOMIC DNA]</scope>
    <source>
        <strain evidence="1 2">SXYLt</strain>
    </source>
</reference>
<dbReference type="InParanoid" id="A0A423XIK3"/>
<dbReference type="EMBL" id="LKEB01000006">
    <property type="protein sequence ID" value="ROW16179.1"/>
    <property type="molecule type" value="Genomic_DNA"/>
</dbReference>
<gene>
    <name evidence="1" type="ORF">VPNG_01883</name>
</gene>
<dbReference type="AlphaFoldDB" id="A0A423XIK3"/>
<comment type="caution">
    <text evidence="1">The sequence shown here is derived from an EMBL/GenBank/DDBJ whole genome shotgun (WGS) entry which is preliminary data.</text>
</comment>